<proteinExistence type="predicted"/>
<protein>
    <submittedName>
        <fullName evidence="2">Uncharacterized protein</fullName>
    </submittedName>
</protein>
<gene>
    <name evidence="2" type="ORF">DNX69_22795</name>
</gene>
<dbReference type="AlphaFoldDB" id="A0A323UDV0"/>
<evidence type="ECO:0000313" key="2">
    <source>
        <dbReference type="EMBL" id="PZA09600.1"/>
    </source>
</evidence>
<feature type="compositionally biased region" description="Pro residues" evidence="1">
    <location>
        <begin position="12"/>
        <end position="22"/>
    </location>
</feature>
<organism evidence="2 3">
    <name type="scientific">Rhodopseudomonas palustris</name>
    <dbReference type="NCBI Taxonomy" id="1076"/>
    <lineage>
        <taxon>Bacteria</taxon>
        <taxon>Pseudomonadati</taxon>
        <taxon>Pseudomonadota</taxon>
        <taxon>Alphaproteobacteria</taxon>
        <taxon>Hyphomicrobiales</taxon>
        <taxon>Nitrobacteraceae</taxon>
        <taxon>Rhodopseudomonas</taxon>
    </lineage>
</organism>
<sequence>MPAFTFEKISPPVRPGGTPPNVEPEQKQPRGVIVRILDRFVETAARRAAPKGDAHSRFPDKPAP</sequence>
<name>A0A323UDV0_RHOPL</name>
<comment type="caution">
    <text evidence="2">The sequence shown here is derived from an EMBL/GenBank/DDBJ whole genome shotgun (WGS) entry which is preliminary data.</text>
</comment>
<reference evidence="2 3" key="1">
    <citation type="submission" date="2018-06" db="EMBL/GenBank/DDBJ databases">
        <title>Draft Whole-Genome Sequence of the purple photosynthetic bacterium Rhodospeudomonas palustris XCP.</title>
        <authorList>
            <person name="Rayyan A."/>
            <person name="Meyer T.E."/>
            <person name="Kyndt J.A."/>
        </authorList>
    </citation>
    <scope>NUCLEOTIDE SEQUENCE [LARGE SCALE GENOMIC DNA]</scope>
    <source>
        <strain evidence="2 3">XCP</strain>
    </source>
</reference>
<dbReference type="Proteomes" id="UP000248134">
    <property type="component" value="Unassembled WGS sequence"/>
</dbReference>
<feature type="region of interest" description="Disordered" evidence="1">
    <location>
        <begin position="45"/>
        <end position="64"/>
    </location>
</feature>
<dbReference type="OrthoDB" id="8246655at2"/>
<dbReference type="RefSeq" id="WP_110788298.1">
    <property type="nucleotide sequence ID" value="NZ_QKQS01000032.1"/>
</dbReference>
<feature type="region of interest" description="Disordered" evidence="1">
    <location>
        <begin position="1"/>
        <end position="27"/>
    </location>
</feature>
<evidence type="ECO:0000256" key="1">
    <source>
        <dbReference type="SAM" id="MobiDB-lite"/>
    </source>
</evidence>
<accession>A0A323UDV0</accession>
<evidence type="ECO:0000313" key="3">
    <source>
        <dbReference type="Proteomes" id="UP000248134"/>
    </source>
</evidence>
<dbReference type="EMBL" id="QKQS01000032">
    <property type="protein sequence ID" value="PZA09600.1"/>
    <property type="molecule type" value="Genomic_DNA"/>
</dbReference>